<dbReference type="Proteomes" id="UP000663829">
    <property type="component" value="Unassembled WGS sequence"/>
</dbReference>
<accession>A0A816D727</accession>
<evidence type="ECO:0000256" key="1">
    <source>
        <dbReference type="SAM" id="MobiDB-lite"/>
    </source>
</evidence>
<feature type="compositionally biased region" description="Acidic residues" evidence="1">
    <location>
        <begin position="57"/>
        <end position="72"/>
    </location>
</feature>
<dbReference type="EMBL" id="CAJNOQ010044118">
    <property type="protein sequence ID" value="CAF1632518.1"/>
    <property type="molecule type" value="Genomic_DNA"/>
</dbReference>
<reference evidence="3" key="1">
    <citation type="submission" date="2021-02" db="EMBL/GenBank/DDBJ databases">
        <authorList>
            <person name="Nowell W R."/>
        </authorList>
    </citation>
    <scope>NUCLEOTIDE SEQUENCE</scope>
</reference>
<protein>
    <submittedName>
        <fullName evidence="3">Uncharacterized protein</fullName>
    </submittedName>
</protein>
<dbReference type="Proteomes" id="UP000677228">
    <property type="component" value="Unassembled WGS sequence"/>
</dbReference>
<dbReference type="AlphaFoldDB" id="A0A816D727"/>
<feature type="non-terminal residue" evidence="3">
    <location>
        <position position="1"/>
    </location>
</feature>
<gene>
    <name evidence="3" type="ORF">GPM918_LOCUS44431</name>
    <name evidence="2" type="ORF">OVA965_LOCUS40025</name>
    <name evidence="5" type="ORF">SRO942_LOCUS46286</name>
    <name evidence="4" type="ORF">TMI583_LOCUS41414</name>
</gene>
<dbReference type="EMBL" id="CAJNOK010042616">
    <property type="protein sequence ID" value="CAF1564948.1"/>
    <property type="molecule type" value="Genomic_DNA"/>
</dbReference>
<evidence type="ECO:0000313" key="4">
    <source>
        <dbReference type="EMBL" id="CAF4357812.1"/>
    </source>
</evidence>
<dbReference type="EMBL" id="CAJOBA010065313">
    <property type="protein sequence ID" value="CAF4357812.1"/>
    <property type="molecule type" value="Genomic_DNA"/>
</dbReference>
<evidence type="ECO:0000313" key="3">
    <source>
        <dbReference type="EMBL" id="CAF1632518.1"/>
    </source>
</evidence>
<name>A0A816D727_9BILA</name>
<feature type="region of interest" description="Disordered" evidence="1">
    <location>
        <begin position="43"/>
        <end position="80"/>
    </location>
</feature>
<keyword evidence="6" id="KW-1185">Reference proteome</keyword>
<organism evidence="3 6">
    <name type="scientific">Didymodactylos carnosus</name>
    <dbReference type="NCBI Taxonomy" id="1234261"/>
    <lineage>
        <taxon>Eukaryota</taxon>
        <taxon>Metazoa</taxon>
        <taxon>Spiralia</taxon>
        <taxon>Gnathifera</taxon>
        <taxon>Rotifera</taxon>
        <taxon>Eurotatoria</taxon>
        <taxon>Bdelloidea</taxon>
        <taxon>Philodinida</taxon>
        <taxon>Philodinidae</taxon>
        <taxon>Didymodactylos</taxon>
    </lineage>
</organism>
<dbReference type="EMBL" id="CAJOBC010112097">
    <property type="protein sequence ID" value="CAF4533227.1"/>
    <property type="molecule type" value="Genomic_DNA"/>
</dbReference>
<sequence length="109" mass="12541">EIERMVVSCTSSPVTVSELQMAEHLADTIQLVSQSQRVYYEEETTIDIGEVSNKDESDGDEEKFGEDKDTEDTDPHWSDESLAREKLGLKEYSQDYMRDYLWLVKPSAL</sequence>
<dbReference type="Proteomes" id="UP000682733">
    <property type="component" value="Unassembled WGS sequence"/>
</dbReference>
<evidence type="ECO:0000313" key="2">
    <source>
        <dbReference type="EMBL" id="CAF1564948.1"/>
    </source>
</evidence>
<evidence type="ECO:0000313" key="6">
    <source>
        <dbReference type="Proteomes" id="UP000663829"/>
    </source>
</evidence>
<evidence type="ECO:0000313" key="5">
    <source>
        <dbReference type="EMBL" id="CAF4533227.1"/>
    </source>
</evidence>
<comment type="caution">
    <text evidence="3">The sequence shown here is derived from an EMBL/GenBank/DDBJ whole genome shotgun (WGS) entry which is preliminary data.</text>
</comment>
<proteinExistence type="predicted"/>
<dbReference type="Proteomes" id="UP000681722">
    <property type="component" value="Unassembled WGS sequence"/>
</dbReference>